<evidence type="ECO:0000313" key="7">
    <source>
        <dbReference type="Proteomes" id="UP000789390"/>
    </source>
</evidence>
<keyword evidence="3" id="KW-0472">Membrane</keyword>
<feature type="domain" description="Ig-like" evidence="5">
    <location>
        <begin position="663"/>
        <end position="755"/>
    </location>
</feature>
<feature type="disulfide bond" evidence="1">
    <location>
        <begin position="288"/>
        <end position="297"/>
    </location>
</feature>
<comment type="caution">
    <text evidence="6">The sequence shown here is derived from an EMBL/GenBank/DDBJ whole genome shotgun (WGS) entry which is preliminary data.</text>
</comment>
<dbReference type="InterPro" id="IPR013783">
    <property type="entry name" value="Ig-like_fold"/>
</dbReference>
<dbReference type="InterPro" id="IPR000742">
    <property type="entry name" value="EGF"/>
</dbReference>
<feature type="transmembrane region" description="Helical" evidence="3">
    <location>
        <begin position="1217"/>
        <end position="1238"/>
    </location>
</feature>
<proteinExistence type="predicted"/>
<feature type="transmembrane region" description="Helical" evidence="3">
    <location>
        <begin position="1258"/>
        <end position="1279"/>
    </location>
</feature>
<keyword evidence="3" id="KW-0812">Transmembrane</keyword>
<protein>
    <recommendedName>
        <fullName evidence="8">Brain-specific angiogenesis inhibitor</fullName>
    </recommendedName>
</protein>
<keyword evidence="3" id="KW-1133">Transmembrane helix</keyword>
<dbReference type="EMBL" id="CAKKLH010000277">
    <property type="protein sequence ID" value="CAH0107622.1"/>
    <property type="molecule type" value="Genomic_DNA"/>
</dbReference>
<evidence type="ECO:0008006" key="8">
    <source>
        <dbReference type="Google" id="ProtNLM"/>
    </source>
</evidence>
<dbReference type="Gene3D" id="4.10.1240.10">
    <property type="entry name" value="GPCR, family 2, extracellular hormone receptor domain"/>
    <property type="match status" value="1"/>
</dbReference>
<dbReference type="CDD" id="cd00054">
    <property type="entry name" value="EGF_CA"/>
    <property type="match status" value="1"/>
</dbReference>
<evidence type="ECO:0000259" key="5">
    <source>
        <dbReference type="PROSITE" id="PS50835"/>
    </source>
</evidence>
<dbReference type="InterPro" id="IPR003598">
    <property type="entry name" value="Ig_sub2"/>
</dbReference>
<name>A0A8J2RSV5_9CRUS</name>
<evidence type="ECO:0000313" key="6">
    <source>
        <dbReference type="EMBL" id="CAH0107622.1"/>
    </source>
</evidence>
<dbReference type="GO" id="GO:0004930">
    <property type="term" value="F:G protein-coupled receptor activity"/>
    <property type="evidence" value="ECO:0007669"/>
    <property type="project" value="InterPro"/>
</dbReference>
<evidence type="ECO:0000256" key="2">
    <source>
        <dbReference type="SAM" id="MobiDB-lite"/>
    </source>
</evidence>
<dbReference type="PROSITE" id="PS50026">
    <property type="entry name" value="EGF_3"/>
    <property type="match status" value="2"/>
</dbReference>
<feature type="domain" description="EGF-like" evidence="4">
    <location>
        <begin position="299"/>
        <end position="341"/>
    </location>
</feature>
<feature type="disulfide bond" evidence="1">
    <location>
        <begin position="269"/>
        <end position="286"/>
    </location>
</feature>
<dbReference type="SMART" id="SM00409">
    <property type="entry name" value="IG"/>
    <property type="match status" value="2"/>
</dbReference>
<feature type="transmembrane region" description="Helical" evidence="3">
    <location>
        <begin position="1110"/>
        <end position="1134"/>
    </location>
</feature>
<dbReference type="Proteomes" id="UP000789390">
    <property type="component" value="Unassembled WGS sequence"/>
</dbReference>
<dbReference type="InterPro" id="IPR036179">
    <property type="entry name" value="Ig-like_dom_sf"/>
</dbReference>
<evidence type="ECO:0000256" key="1">
    <source>
        <dbReference type="PROSITE-ProRule" id="PRU00076"/>
    </source>
</evidence>
<sequence length="1860" mass="209258">MRKRRTFSIVRAGVWPSWHDELRPSRSSFTDAAMNGFQVDSGSRLSLTLFFLVMLNSMLLMAVGAAPLTAVSSNNKSNAGSRTPLSRCPAIFNPTSMVANANVGVGTSSTKSAPNGRSNATEPSTCRYFLTKRFGTLTTPGFPSAFPLPFICSWIINATGFEADSFVTLYLTQMYLTRGVKAVQYSFRNETHAIGRKELDELHTLRPRPYSVYRIKAKYLEVQVNLDELINANLRVERRFMDVYGFNITYEIQPNTSRIRSDTCNVVNCTFNGHCYANHNYSQFQCSCLPEFSGKYCQYGPECNPEKGINVCKNGGVCGYRSGLTVVRCSCPPNYNGSLCEFRREFIPSKECLSRFRLNCSHHCVVRDKGGAACRCPLDQALRSDNVTCYPLVPIRILGIVELDRPKTFSDQRLVDGFTTELKKITGEFTAFLFVVGSVHLIETDSNRLQFILWNSENYNMSWTSWIQQSPSVAAIKSRNFGALPNRSITGLRSSWVGSNKRMPREVINPFAISYIPQQWNNSYSSFVNQINTKTWKVQGEAIAIRNLSVVQVPALIIEWVKLDVKGQVREGYPFTVACNANGSDRKDLKMGWFKDGHPVDDSFALVRNMSIFIHQKQDLRGFFTFYLEVKQASLADRGEFECRANDWGQTARKSVFLDVITPPILDLMPINPVVLPGTAVNLTCRDENHLARRTTTNYVWLKNGQPIESSCDEIIEDLTPIGSLLKITSIQQNTNYTCRGENGTKLANKTTHIFVVQPDRACPQQKNRGVEWLMTAVDVTNYQFCPTGYVGVARRRCLSVKQSLDNSEAALTTVREICKWGEPDFSSCSDREITELYRQLKLITMGYVVTDIPSIINKFVDFIERKLKDFTDQKRLVNQNSVTSNETTRSSYLPGEGNALLEIAMNLEAFLWKRTEVLQQSFWDSTAIRYLYALDALLSLPQDFFRLDGGIPILRFIQNHLTLLGINPKGGYPLGAIESHFLKNSDIDTDSNRKELKYKDLLPVLPSQIGFKNLKQLAPAQFFLNKPNGSNVTMDFYSVEQSKMRGGEYICALLLLQPTNHSRGWDMNSCSIDRLSDPSAFRCHCSHQGTVVLLYAERDSTLTDAAFDLWKIIYCVASTSQLIVIIGEIALFVQLYRHRCVWAWFQIQLGVALFPPTSLYFFQPKSLISDPFWTILLTVATYQFVTTVWAMIMYLKMNTVQRPDGQEVTDKMNQNNIRLVGLSIGIPLSLSGVQSLIEEFSTGSPFVSWLFQLNSVSGIFFCLVYCTLLIAILFLYVISTRETDISSEKFNAFTQEVPNVTGTSTPYNQCCLMLTVLSLLFTGTMLSHLHLMSLNVHCIAAFLHLLEVLLVFAVMLTFSGTNYICALWCFWHRSKLPEGEAVNELLNATAMVESPQRRCLLSPEQHAPNEDEALKTTNNTKRTSHASVDETLFAAPNRSKRFKRSGPASSPLLQRAGLGPDVLRAFGVEPQSSHQIASKTSECLQAENTPVNGLDGPIDLIGSGRDRVNSITTFDGMQRDDMDSGFGPSGGGGSQKLNGLDRFSDAWKFFSRIRWKFPVLGFPSNGSTSGGGSFCSRQSTMSSATTAELGGEHSGIMTSEETEIHNREAEDVESLMAPYRLRRSRTRWTDDYGQENELDSNEVSNLTLKCKPYRGQCFIRCSPEKIGPNALWSHQCQDIISDRQASWFPPQNDSCERCWHNPETPFCDICLTDNSHSAEIQPGTIFVRAVVENPPKLPNKDVCEYLEMDPAGSLAIDQQRVKRLQVYYNTTVKPVTQTGKTDEFIWRNKENSMSSTSFAKCPCISPSLLRQKKILSGRIVKKYRISVRNVVHSTQQLQQGKPNETDFPAKFISLMDQTL</sequence>
<keyword evidence="1" id="KW-1015">Disulfide bond</keyword>
<dbReference type="OrthoDB" id="6344273at2759"/>
<gene>
    <name evidence="6" type="ORF">DGAL_LOCUS10942</name>
</gene>
<evidence type="ECO:0000256" key="3">
    <source>
        <dbReference type="SAM" id="Phobius"/>
    </source>
</evidence>
<evidence type="ECO:0000259" key="4">
    <source>
        <dbReference type="PROSITE" id="PS50026"/>
    </source>
</evidence>
<dbReference type="PANTHER" id="PTHR45813:SF8">
    <property type="entry name" value="IG-LIKE DOMAIN-CONTAINING PROTEIN"/>
    <property type="match status" value="1"/>
</dbReference>
<dbReference type="InterPro" id="IPR003599">
    <property type="entry name" value="Ig_sub"/>
</dbReference>
<feature type="transmembrane region" description="Helical" evidence="3">
    <location>
        <begin position="1141"/>
        <end position="1162"/>
    </location>
</feature>
<feature type="disulfide bond" evidence="1">
    <location>
        <begin position="331"/>
        <end position="340"/>
    </location>
</feature>
<dbReference type="SUPFAM" id="SSF57196">
    <property type="entry name" value="EGF/Laminin"/>
    <property type="match status" value="1"/>
</dbReference>
<dbReference type="Pfam" id="PF13895">
    <property type="entry name" value="Ig_2"/>
    <property type="match status" value="1"/>
</dbReference>
<dbReference type="SUPFAM" id="SSF48726">
    <property type="entry name" value="Immunoglobulin"/>
    <property type="match status" value="2"/>
</dbReference>
<dbReference type="InterPro" id="IPR007110">
    <property type="entry name" value="Ig-like_dom"/>
</dbReference>
<feature type="region of interest" description="Disordered" evidence="2">
    <location>
        <begin position="1404"/>
        <end position="1431"/>
    </location>
</feature>
<feature type="transmembrane region" description="Helical" evidence="3">
    <location>
        <begin position="1174"/>
        <end position="1196"/>
    </location>
</feature>
<dbReference type="PANTHER" id="PTHR45813">
    <property type="entry name" value="IG-LIKE DOMAIN-CONTAINING PROTEIN"/>
    <property type="match status" value="1"/>
</dbReference>
<keyword evidence="1" id="KW-0245">EGF-like domain</keyword>
<dbReference type="InterPro" id="IPR036445">
    <property type="entry name" value="GPCR_2_extracell_dom_sf"/>
</dbReference>
<accession>A0A8J2RSV5</accession>
<feature type="transmembrane region" description="Helical" evidence="3">
    <location>
        <begin position="1350"/>
        <end position="1372"/>
    </location>
</feature>
<feature type="transmembrane region" description="Helical" evidence="3">
    <location>
        <begin position="1311"/>
        <end position="1330"/>
    </location>
</feature>
<dbReference type="SMART" id="SM00408">
    <property type="entry name" value="IGc2"/>
    <property type="match status" value="2"/>
</dbReference>
<dbReference type="PROSITE" id="PS50835">
    <property type="entry name" value="IG_LIKE"/>
    <property type="match status" value="2"/>
</dbReference>
<feature type="domain" description="EGF-like" evidence="4">
    <location>
        <begin position="260"/>
        <end position="298"/>
    </location>
</feature>
<keyword evidence="7" id="KW-1185">Reference proteome</keyword>
<dbReference type="PROSITE" id="PS00022">
    <property type="entry name" value="EGF_1"/>
    <property type="match status" value="2"/>
</dbReference>
<dbReference type="InterPro" id="IPR035914">
    <property type="entry name" value="Sperma_CUB_dom_sf"/>
</dbReference>
<comment type="caution">
    <text evidence="1">Lacks conserved residue(s) required for the propagation of feature annotation.</text>
</comment>
<dbReference type="GO" id="GO:0007189">
    <property type="term" value="P:adenylate cyclase-activating G protein-coupled receptor signaling pathway"/>
    <property type="evidence" value="ECO:0007669"/>
    <property type="project" value="TreeGrafter"/>
</dbReference>
<dbReference type="SUPFAM" id="SSF49854">
    <property type="entry name" value="Spermadhesin, CUB domain"/>
    <property type="match status" value="1"/>
</dbReference>
<dbReference type="Gene3D" id="2.10.25.10">
    <property type="entry name" value="Laminin"/>
    <property type="match status" value="1"/>
</dbReference>
<dbReference type="InterPro" id="IPR051587">
    <property type="entry name" value="Adhesion_GPCR"/>
</dbReference>
<feature type="transmembrane region" description="Helical" evidence="3">
    <location>
        <begin position="47"/>
        <end position="68"/>
    </location>
</feature>
<feature type="domain" description="Ig-like" evidence="5">
    <location>
        <begin position="554"/>
        <end position="657"/>
    </location>
</feature>
<organism evidence="6 7">
    <name type="scientific">Daphnia galeata</name>
    <dbReference type="NCBI Taxonomy" id="27404"/>
    <lineage>
        <taxon>Eukaryota</taxon>
        <taxon>Metazoa</taxon>
        <taxon>Ecdysozoa</taxon>
        <taxon>Arthropoda</taxon>
        <taxon>Crustacea</taxon>
        <taxon>Branchiopoda</taxon>
        <taxon>Diplostraca</taxon>
        <taxon>Cladocera</taxon>
        <taxon>Anomopoda</taxon>
        <taxon>Daphniidae</taxon>
        <taxon>Daphnia</taxon>
    </lineage>
</organism>
<reference evidence="6" key="1">
    <citation type="submission" date="2021-11" db="EMBL/GenBank/DDBJ databases">
        <authorList>
            <person name="Schell T."/>
        </authorList>
    </citation>
    <scope>NUCLEOTIDE SEQUENCE</scope>
    <source>
        <strain evidence="6">M5</strain>
    </source>
</reference>
<dbReference type="SMART" id="SM00181">
    <property type="entry name" value="EGF"/>
    <property type="match status" value="3"/>
</dbReference>
<feature type="disulfide bond" evidence="1">
    <location>
        <begin position="312"/>
        <end position="329"/>
    </location>
</feature>
<dbReference type="GO" id="GO:0016020">
    <property type="term" value="C:membrane"/>
    <property type="evidence" value="ECO:0007669"/>
    <property type="project" value="InterPro"/>
</dbReference>
<dbReference type="Gene3D" id="2.60.40.10">
    <property type="entry name" value="Immunoglobulins"/>
    <property type="match status" value="2"/>
</dbReference>